<dbReference type="RefSeq" id="WP_311717314.1">
    <property type="nucleotide sequence ID" value="NZ_JAVREZ010000012.1"/>
</dbReference>
<gene>
    <name evidence="2" type="ORF">RNB18_30320</name>
</gene>
<name>A0ABU2VFV2_9ACTN</name>
<proteinExistence type="predicted"/>
<dbReference type="Proteomes" id="UP001183824">
    <property type="component" value="Unassembled WGS sequence"/>
</dbReference>
<feature type="region of interest" description="Disordered" evidence="1">
    <location>
        <begin position="82"/>
        <end position="109"/>
    </location>
</feature>
<accession>A0ABU2VFV2</accession>
<evidence type="ECO:0000313" key="2">
    <source>
        <dbReference type="EMBL" id="MDT0484455.1"/>
    </source>
</evidence>
<reference evidence="3" key="1">
    <citation type="submission" date="2023-07" db="EMBL/GenBank/DDBJ databases">
        <title>30 novel species of actinomycetes from the DSMZ collection.</title>
        <authorList>
            <person name="Nouioui I."/>
        </authorList>
    </citation>
    <scope>NUCLEOTIDE SEQUENCE [LARGE SCALE GENOMIC DNA]</scope>
    <source>
        <strain evidence="3">DSM 41640</strain>
    </source>
</reference>
<sequence>MSGPEPEAIPGEPAWERPFFVVGQWSGSNVHVWAVLEAPIDALERSDALEEILLDTDDAFGSANVVFAASAAEAEATARREAVETAVQMRQRNRRSGTGSHRRVSHSYR</sequence>
<comment type="caution">
    <text evidence="2">The sequence shown here is derived from an EMBL/GenBank/DDBJ whole genome shotgun (WGS) entry which is preliminary data.</text>
</comment>
<feature type="compositionally biased region" description="Basic residues" evidence="1">
    <location>
        <begin position="91"/>
        <end position="109"/>
    </location>
</feature>
<organism evidence="2 3">
    <name type="scientific">Streptomyces doebereineriae</name>
    <dbReference type="NCBI Taxonomy" id="3075528"/>
    <lineage>
        <taxon>Bacteria</taxon>
        <taxon>Bacillati</taxon>
        <taxon>Actinomycetota</taxon>
        <taxon>Actinomycetes</taxon>
        <taxon>Kitasatosporales</taxon>
        <taxon>Streptomycetaceae</taxon>
        <taxon>Streptomyces</taxon>
    </lineage>
</organism>
<keyword evidence="3" id="KW-1185">Reference proteome</keyword>
<evidence type="ECO:0000313" key="3">
    <source>
        <dbReference type="Proteomes" id="UP001183824"/>
    </source>
</evidence>
<dbReference type="EMBL" id="JAVREZ010000012">
    <property type="protein sequence ID" value="MDT0484455.1"/>
    <property type="molecule type" value="Genomic_DNA"/>
</dbReference>
<evidence type="ECO:0000256" key="1">
    <source>
        <dbReference type="SAM" id="MobiDB-lite"/>
    </source>
</evidence>
<protein>
    <submittedName>
        <fullName evidence="2">Uncharacterized protein</fullName>
    </submittedName>
</protein>